<dbReference type="AlphaFoldDB" id="A0A1S8SL40"/>
<dbReference type="EMBL" id="LZZI01000001">
    <property type="protein sequence ID" value="OOM66052.1"/>
    <property type="molecule type" value="Genomic_DNA"/>
</dbReference>
<evidence type="ECO:0000313" key="1">
    <source>
        <dbReference type="EMBL" id="OOM66052.1"/>
    </source>
</evidence>
<name>A0A1S8SL40_CLOBE</name>
<proteinExistence type="predicted"/>
<sequence length="305" mass="35250">MSNIIAVIWDFDKTLVNGYMQDPIFEEYKVDSKEFWNEVNSLPEKYKKEQGVKVNPDTVYLNQFIKYTKQGIFKGLNNSKLKEFGEKLNFYNGIPEIFKKTKKLIEEDSRYKEFDIKVEHYIVSTGITQIIKGSVVNDFVDGIWGCEFIEDLISDDSDEKIISEVGFTIDNTTKTRALFEINKGVNKREDVEVNTKIPNDLRRIPFNNMIYIADGPSDIPAFSVVKKNGGKTFAIYPKEDKIAFKQVEQLRIDNRIDMYAEADYTEGTTTFMWISNKIGEIAENIYNKEKNKISNSISSIPKHIT</sequence>
<dbReference type="Proteomes" id="UP000190973">
    <property type="component" value="Unassembled WGS sequence"/>
</dbReference>
<gene>
    <name evidence="1" type="ORF">CLBCK_00080</name>
</gene>
<evidence type="ECO:0008006" key="3">
    <source>
        <dbReference type="Google" id="ProtNLM"/>
    </source>
</evidence>
<protein>
    <recommendedName>
        <fullName evidence="3">Haloacid dehalogenase-like hydrolase</fullName>
    </recommendedName>
</protein>
<comment type="caution">
    <text evidence="1">The sequence shown here is derived from an EMBL/GenBank/DDBJ whole genome shotgun (WGS) entry which is preliminary data.</text>
</comment>
<dbReference type="InterPro" id="IPR036412">
    <property type="entry name" value="HAD-like_sf"/>
</dbReference>
<dbReference type="Gene3D" id="3.40.50.1000">
    <property type="entry name" value="HAD superfamily/HAD-like"/>
    <property type="match status" value="1"/>
</dbReference>
<reference evidence="1 2" key="1">
    <citation type="submission" date="2016-05" db="EMBL/GenBank/DDBJ databases">
        <title>Microbial solvent formation.</title>
        <authorList>
            <person name="Poehlein A."/>
            <person name="Montoya Solano J.D."/>
            <person name="Flitsch S."/>
            <person name="Krabben P."/>
            <person name="Duerre P."/>
            <person name="Daniel R."/>
        </authorList>
    </citation>
    <scope>NUCLEOTIDE SEQUENCE [LARGE SCALE GENOMIC DNA]</scope>
    <source>
        <strain evidence="1 2">DSM 53</strain>
    </source>
</reference>
<dbReference type="RefSeq" id="WP_077836952.1">
    <property type="nucleotide sequence ID" value="NZ_JABTAE010000001.1"/>
</dbReference>
<evidence type="ECO:0000313" key="2">
    <source>
        <dbReference type="Proteomes" id="UP000190973"/>
    </source>
</evidence>
<dbReference type="SUPFAM" id="SSF56784">
    <property type="entry name" value="HAD-like"/>
    <property type="match status" value="1"/>
</dbReference>
<organism evidence="1 2">
    <name type="scientific">Clostridium beijerinckii</name>
    <name type="common">Clostridium MP</name>
    <dbReference type="NCBI Taxonomy" id="1520"/>
    <lineage>
        <taxon>Bacteria</taxon>
        <taxon>Bacillati</taxon>
        <taxon>Bacillota</taxon>
        <taxon>Clostridia</taxon>
        <taxon>Eubacteriales</taxon>
        <taxon>Clostridiaceae</taxon>
        <taxon>Clostridium</taxon>
    </lineage>
</organism>
<dbReference type="InterPro" id="IPR023214">
    <property type="entry name" value="HAD_sf"/>
</dbReference>
<accession>A0A1S8SL40</accession>